<feature type="transmembrane region" description="Helical" evidence="9">
    <location>
        <begin position="265"/>
        <end position="286"/>
    </location>
</feature>
<dbReference type="PaxDb" id="67767-A0A0J7NFF6"/>
<comment type="similarity">
    <text evidence="2">Belongs to the insect chemoreceptor superfamily. Gustatory receptor (GR) family. Gr5a subfamily.</text>
</comment>
<dbReference type="PANTHER" id="PTHR21421">
    <property type="entry name" value="GUSTATORY RECEPTOR"/>
    <property type="match status" value="1"/>
</dbReference>
<dbReference type="EMBL" id="LBMM01005711">
    <property type="protein sequence ID" value="KMQ91275.1"/>
    <property type="molecule type" value="Genomic_DNA"/>
</dbReference>
<comment type="function">
    <text evidence="8">Plays a role in the sugar gustatory response.</text>
</comment>
<evidence type="ECO:0000256" key="1">
    <source>
        <dbReference type="ARBA" id="ARBA00004651"/>
    </source>
</evidence>
<keyword evidence="5 9" id="KW-1133">Transmembrane helix</keyword>
<evidence type="ECO:0000256" key="5">
    <source>
        <dbReference type="ARBA" id="ARBA00022989"/>
    </source>
</evidence>
<evidence type="ECO:0000256" key="2">
    <source>
        <dbReference type="ARBA" id="ARBA00005327"/>
    </source>
</evidence>
<organism evidence="10 11">
    <name type="scientific">Lasius niger</name>
    <name type="common">Black garden ant</name>
    <dbReference type="NCBI Taxonomy" id="67767"/>
    <lineage>
        <taxon>Eukaryota</taxon>
        <taxon>Metazoa</taxon>
        <taxon>Ecdysozoa</taxon>
        <taxon>Arthropoda</taxon>
        <taxon>Hexapoda</taxon>
        <taxon>Insecta</taxon>
        <taxon>Pterygota</taxon>
        <taxon>Neoptera</taxon>
        <taxon>Endopterygota</taxon>
        <taxon>Hymenoptera</taxon>
        <taxon>Apocrita</taxon>
        <taxon>Aculeata</taxon>
        <taxon>Formicoidea</taxon>
        <taxon>Formicidae</taxon>
        <taxon>Formicinae</taxon>
        <taxon>Lasius</taxon>
        <taxon>Lasius</taxon>
    </lineage>
</organism>
<protein>
    <recommendedName>
        <fullName evidence="8">Gustatory receptor</fullName>
    </recommendedName>
</protein>
<dbReference type="STRING" id="67767.A0A0J7NFF6"/>
<accession>A0A0J7NFF6</accession>
<keyword evidence="3" id="KW-1003">Cell membrane</keyword>
<evidence type="ECO:0000256" key="6">
    <source>
        <dbReference type="ARBA" id="ARBA00023136"/>
    </source>
</evidence>
<keyword evidence="6 9" id="KW-0472">Membrane</keyword>
<evidence type="ECO:0000256" key="4">
    <source>
        <dbReference type="ARBA" id="ARBA00022692"/>
    </source>
</evidence>
<name>A0A0J7NFF6_LASNI</name>
<dbReference type="PANTHER" id="PTHR21421:SF29">
    <property type="entry name" value="GUSTATORY RECEPTOR 5A FOR TREHALOSE-RELATED"/>
    <property type="match status" value="1"/>
</dbReference>
<keyword evidence="4 9" id="KW-0812">Transmembrane</keyword>
<dbReference type="GO" id="GO:0033041">
    <property type="term" value="F:sweet taste receptor activity"/>
    <property type="evidence" value="ECO:0007669"/>
    <property type="project" value="TreeGrafter"/>
</dbReference>
<reference evidence="10 11" key="1">
    <citation type="submission" date="2015-04" db="EMBL/GenBank/DDBJ databases">
        <title>Lasius niger genome sequencing.</title>
        <authorList>
            <person name="Konorov E.A."/>
            <person name="Nikitin M.A."/>
            <person name="Kirill M.V."/>
            <person name="Chang P."/>
        </authorList>
    </citation>
    <scope>NUCLEOTIDE SEQUENCE [LARGE SCALE GENOMIC DNA]</scope>
    <source>
        <tissue evidence="10">Whole</tissue>
    </source>
</reference>
<evidence type="ECO:0000256" key="7">
    <source>
        <dbReference type="ARBA" id="ARBA00023170"/>
    </source>
</evidence>
<evidence type="ECO:0000313" key="11">
    <source>
        <dbReference type="Proteomes" id="UP000036403"/>
    </source>
</evidence>
<dbReference type="GO" id="GO:0007165">
    <property type="term" value="P:signal transduction"/>
    <property type="evidence" value="ECO:0007669"/>
    <property type="project" value="UniProtKB-KW"/>
</dbReference>
<keyword evidence="7 8" id="KW-0675">Receptor</keyword>
<comment type="caution">
    <text evidence="10">The sequence shown here is derived from an EMBL/GenBank/DDBJ whole genome shotgun (WGS) entry which is preliminary data.</text>
</comment>
<dbReference type="Proteomes" id="UP000036403">
    <property type="component" value="Unassembled WGS sequence"/>
</dbReference>
<keyword evidence="8" id="KW-0807">Transducer</keyword>
<feature type="transmembrane region" description="Helical" evidence="9">
    <location>
        <begin position="127"/>
        <end position="149"/>
    </location>
</feature>
<dbReference type="AlphaFoldDB" id="A0A0J7NFF6"/>
<dbReference type="Pfam" id="PF06151">
    <property type="entry name" value="Trehalose_recp"/>
    <property type="match status" value="1"/>
</dbReference>
<proteinExistence type="inferred from homology"/>
<feature type="transmembrane region" description="Helical" evidence="9">
    <location>
        <begin position="75"/>
        <end position="92"/>
    </location>
</feature>
<gene>
    <name evidence="10" type="ORF">RF55_8883</name>
</gene>
<evidence type="ECO:0000256" key="3">
    <source>
        <dbReference type="ARBA" id="ARBA00022475"/>
    </source>
</evidence>
<comment type="subcellular location">
    <subcellularLocation>
        <location evidence="1">Cell membrane</location>
        <topology evidence="1">Multi-pass membrane protein</topology>
    </subcellularLocation>
</comment>
<sequence>MNEDKRSVTEMPYPRWNPTKSWHPVMINVQSPKNNLRRFDPIKTDVVAPEMLLMSVYNVLRLFVTGISSTKMTTFVFYATNLVTTVLFVRLARQWPCLTLTWEKLERELTSRYREISKTTLAVRFKIVTIVVMSLALVEHSAAVISAYVNAIDCANYRGDTDIIGTYFQSQFPQVFSRMSYTLWKGVLVETINILSTFSWNFVDLFLILISIALADQFRQLNSRLYSIRGKHHVVIKAMPEWWWAEARSDYNHLATLTRRVDSHISSIVLLSFATDLYFICIQLLYSFNPIRGVVRKIYFCFSFGFLLARTTAVSLYAASVHDESLLPAPILYSVSGSSYSSEVAGTIVTYELVLVQFNSVQQVDQSNVTICEVR</sequence>
<evidence type="ECO:0000256" key="9">
    <source>
        <dbReference type="SAM" id="Phobius"/>
    </source>
</evidence>
<evidence type="ECO:0000256" key="8">
    <source>
        <dbReference type="PIRNR" id="PIRNR038981"/>
    </source>
</evidence>
<dbReference type="InterPro" id="IPR009318">
    <property type="entry name" value="Gustatory_rcpt"/>
</dbReference>
<evidence type="ECO:0000313" key="10">
    <source>
        <dbReference type="EMBL" id="KMQ91275.1"/>
    </source>
</evidence>
<dbReference type="PIRSF" id="PIRSF038981">
    <property type="entry name" value="GRP"/>
    <property type="match status" value="1"/>
</dbReference>
<keyword evidence="11" id="KW-1185">Reference proteome</keyword>
<feature type="transmembrane region" description="Helical" evidence="9">
    <location>
        <begin position="298"/>
        <end position="319"/>
    </location>
</feature>
<feature type="transmembrane region" description="Helical" evidence="9">
    <location>
        <begin position="187"/>
        <end position="215"/>
    </location>
</feature>
<dbReference type="GO" id="GO:0005886">
    <property type="term" value="C:plasma membrane"/>
    <property type="evidence" value="ECO:0007669"/>
    <property type="project" value="UniProtKB-SubCell"/>
</dbReference>
<dbReference type="OrthoDB" id="5800391at2759"/>